<dbReference type="EMBL" id="JAWRCO010000001">
    <property type="protein sequence ID" value="MDW6003390.1"/>
    <property type="molecule type" value="Genomic_DNA"/>
</dbReference>
<dbReference type="Proteomes" id="UP000196125">
    <property type="component" value="Unassembled WGS sequence"/>
</dbReference>
<evidence type="ECO:0000313" key="9">
    <source>
        <dbReference type="Proteomes" id="UP001283366"/>
    </source>
</evidence>
<organism evidence="7 8">
    <name type="scientific">Vibrio mangrovi</name>
    <dbReference type="NCBI Taxonomy" id="474394"/>
    <lineage>
        <taxon>Bacteria</taxon>
        <taxon>Pseudomonadati</taxon>
        <taxon>Pseudomonadota</taxon>
        <taxon>Gammaproteobacteria</taxon>
        <taxon>Vibrionales</taxon>
        <taxon>Vibrionaceae</taxon>
        <taxon>Vibrio</taxon>
    </lineage>
</organism>
<evidence type="ECO:0000256" key="1">
    <source>
        <dbReference type="ARBA" id="ARBA00009437"/>
    </source>
</evidence>
<dbReference type="Proteomes" id="UP001283366">
    <property type="component" value="Unassembled WGS sequence"/>
</dbReference>
<feature type="domain" description="HTH lysR-type" evidence="5">
    <location>
        <begin position="1"/>
        <end position="58"/>
    </location>
</feature>
<name>A0A1Y6ISP2_9VIBR</name>
<evidence type="ECO:0000256" key="3">
    <source>
        <dbReference type="ARBA" id="ARBA00023125"/>
    </source>
</evidence>
<evidence type="ECO:0000256" key="4">
    <source>
        <dbReference type="ARBA" id="ARBA00023163"/>
    </source>
</evidence>
<dbReference type="Gene3D" id="1.10.10.10">
    <property type="entry name" value="Winged helix-like DNA-binding domain superfamily/Winged helix DNA-binding domain"/>
    <property type="match status" value="1"/>
</dbReference>
<keyword evidence="9" id="KW-1185">Reference proteome</keyword>
<dbReference type="OrthoDB" id="6624490at2"/>
<dbReference type="GO" id="GO:0003700">
    <property type="term" value="F:DNA-binding transcription factor activity"/>
    <property type="evidence" value="ECO:0007669"/>
    <property type="project" value="InterPro"/>
</dbReference>
<dbReference type="InterPro" id="IPR000847">
    <property type="entry name" value="LysR_HTH_N"/>
</dbReference>
<dbReference type="RefSeq" id="WP_087479820.1">
    <property type="nucleotide sequence ID" value="NZ_AP024883.1"/>
</dbReference>
<dbReference type="FunFam" id="1.10.10.10:FF:000001">
    <property type="entry name" value="LysR family transcriptional regulator"/>
    <property type="match status" value="1"/>
</dbReference>
<dbReference type="GO" id="GO:0000976">
    <property type="term" value="F:transcription cis-regulatory region binding"/>
    <property type="evidence" value="ECO:0007669"/>
    <property type="project" value="TreeGrafter"/>
</dbReference>
<proteinExistence type="inferred from homology"/>
<gene>
    <name evidence="7" type="primary">yofA</name>
    <name evidence="6" type="ORF">SBX37_11070</name>
    <name evidence="7" type="ORF">VIM7927_01053</name>
</gene>
<dbReference type="Pfam" id="PF03466">
    <property type="entry name" value="LysR_substrate"/>
    <property type="match status" value="1"/>
</dbReference>
<reference evidence="6 9" key="2">
    <citation type="submission" date="2023-11" db="EMBL/GenBank/DDBJ databases">
        <title>Plant-associative lifestyle of Vibrio porteresiae and its evolutionary dynamics.</title>
        <authorList>
            <person name="Rameshkumar N."/>
            <person name="Kirti K."/>
        </authorList>
    </citation>
    <scope>NUCLEOTIDE SEQUENCE [LARGE SCALE GENOMIC DNA]</scope>
    <source>
        <strain evidence="6 9">MSSRF38</strain>
    </source>
</reference>
<evidence type="ECO:0000313" key="6">
    <source>
        <dbReference type="EMBL" id="MDW6003390.1"/>
    </source>
</evidence>
<dbReference type="AlphaFoldDB" id="A0A1Y6ISP2"/>
<dbReference type="SUPFAM" id="SSF46785">
    <property type="entry name" value="Winged helix' DNA-binding domain"/>
    <property type="match status" value="1"/>
</dbReference>
<dbReference type="PROSITE" id="PS50931">
    <property type="entry name" value="HTH_LYSR"/>
    <property type="match status" value="1"/>
</dbReference>
<dbReference type="PANTHER" id="PTHR30126">
    <property type="entry name" value="HTH-TYPE TRANSCRIPTIONAL REGULATOR"/>
    <property type="match status" value="1"/>
</dbReference>
<dbReference type="InterPro" id="IPR005119">
    <property type="entry name" value="LysR_subst-bd"/>
</dbReference>
<sequence length="292" mass="33121">MKTSELLAFVTVAKIGNITQASARLNRVQSSISHRLRNLEDRFGITLFDRRKNRISLTAQGKILYEYAIKILELEEDCKKKIASLKHNTPSIRIGLIDCLPPYIASLLIDLSNNIDQCIDICIGNTISLLNSYEKNELDMVIIGSGFSDVRHARLSLFSTDLVLITERNFPTINKISILDGEHFLLSSRKSALMRNCDILIQEGGIMPKRIIECGSYPVLFSSVSEGKGVALVMRCSINRDVRDKIKIHDLHGRFEKFQIELLYRTDSPYIDTLKLTNMITSVFQDPLLHHI</sequence>
<evidence type="ECO:0000313" key="8">
    <source>
        <dbReference type="Proteomes" id="UP000196125"/>
    </source>
</evidence>
<dbReference type="Gene3D" id="3.40.190.10">
    <property type="entry name" value="Periplasmic binding protein-like II"/>
    <property type="match status" value="2"/>
</dbReference>
<dbReference type="SUPFAM" id="SSF53850">
    <property type="entry name" value="Periplasmic binding protein-like II"/>
    <property type="match status" value="1"/>
</dbReference>
<dbReference type="Pfam" id="PF00126">
    <property type="entry name" value="HTH_1"/>
    <property type="match status" value="1"/>
</dbReference>
<keyword evidence="4" id="KW-0804">Transcription</keyword>
<dbReference type="InterPro" id="IPR036388">
    <property type="entry name" value="WH-like_DNA-bd_sf"/>
</dbReference>
<dbReference type="PANTHER" id="PTHR30126:SF40">
    <property type="entry name" value="HTH-TYPE TRANSCRIPTIONAL REGULATOR GLTR"/>
    <property type="match status" value="1"/>
</dbReference>
<evidence type="ECO:0000313" key="7">
    <source>
        <dbReference type="EMBL" id="SMR99820.1"/>
    </source>
</evidence>
<reference evidence="7 8" key="1">
    <citation type="submission" date="2017-05" db="EMBL/GenBank/DDBJ databases">
        <authorList>
            <person name="Song R."/>
            <person name="Chenine A.L."/>
            <person name="Ruprecht R.M."/>
        </authorList>
    </citation>
    <scope>NUCLEOTIDE SEQUENCE [LARGE SCALE GENOMIC DNA]</scope>
    <source>
        <strain evidence="7 8">CECT 7927</strain>
    </source>
</reference>
<keyword evidence="2" id="KW-0805">Transcription regulation</keyword>
<keyword evidence="3" id="KW-0238">DNA-binding</keyword>
<evidence type="ECO:0000256" key="2">
    <source>
        <dbReference type="ARBA" id="ARBA00023015"/>
    </source>
</evidence>
<dbReference type="InterPro" id="IPR036390">
    <property type="entry name" value="WH_DNA-bd_sf"/>
</dbReference>
<dbReference type="EMBL" id="FXXI01000001">
    <property type="protein sequence ID" value="SMR99820.1"/>
    <property type="molecule type" value="Genomic_DNA"/>
</dbReference>
<comment type="similarity">
    <text evidence="1">Belongs to the LysR transcriptional regulatory family.</text>
</comment>
<accession>A0A1Y6ISP2</accession>
<evidence type="ECO:0000259" key="5">
    <source>
        <dbReference type="PROSITE" id="PS50931"/>
    </source>
</evidence>
<dbReference type="PRINTS" id="PR00039">
    <property type="entry name" value="HTHLYSR"/>
</dbReference>
<protein>
    <submittedName>
        <fullName evidence="7">HTH-type transcriptional regulator YofA</fullName>
    </submittedName>
    <submittedName>
        <fullName evidence="6">LysR family transcriptional regulator</fullName>
    </submittedName>
</protein>